<name>A0AAN7S3D8_MYCAM</name>
<keyword evidence="1" id="KW-0677">Repeat</keyword>
<feature type="compositionally biased region" description="Polar residues" evidence="4">
    <location>
        <begin position="602"/>
        <end position="612"/>
    </location>
</feature>
<dbReference type="SMART" id="SM00028">
    <property type="entry name" value="TPR"/>
    <property type="match status" value="5"/>
</dbReference>
<reference evidence="5 6" key="1">
    <citation type="journal article" date="2023" name="J. Hered.">
        <title>Chromosome-level genome of the wood stork (Mycteria americana) provides insight into avian chromosome evolution.</title>
        <authorList>
            <person name="Flamio R. Jr."/>
            <person name="Ramstad K.M."/>
        </authorList>
    </citation>
    <scope>NUCLEOTIDE SEQUENCE [LARGE SCALE GENOMIC DNA]</scope>
    <source>
        <strain evidence="5">JAX WOST 10</strain>
    </source>
</reference>
<dbReference type="InterPro" id="IPR011990">
    <property type="entry name" value="TPR-like_helical_dom_sf"/>
</dbReference>
<dbReference type="SUPFAM" id="SSF48452">
    <property type="entry name" value="TPR-like"/>
    <property type="match status" value="2"/>
</dbReference>
<feature type="compositionally biased region" description="Acidic residues" evidence="4">
    <location>
        <begin position="153"/>
        <end position="165"/>
    </location>
</feature>
<feature type="compositionally biased region" description="Basic and acidic residues" evidence="4">
    <location>
        <begin position="136"/>
        <end position="152"/>
    </location>
</feature>
<evidence type="ECO:0000313" key="5">
    <source>
        <dbReference type="EMBL" id="KAK4826940.1"/>
    </source>
</evidence>
<feature type="region of interest" description="Disordered" evidence="4">
    <location>
        <begin position="525"/>
        <end position="612"/>
    </location>
</feature>
<protein>
    <submittedName>
        <fullName evidence="5">Uncharacterized protein</fullName>
    </submittedName>
</protein>
<evidence type="ECO:0000256" key="2">
    <source>
        <dbReference type="ARBA" id="ARBA00022803"/>
    </source>
</evidence>
<feature type="region of interest" description="Disordered" evidence="4">
    <location>
        <begin position="129"/>
        <end position="165"/>
    </location>
</feature>
<feature type="repeat" description="TPR" evidence="3">
    <location>
        <begin position="177"/>
        <end position="210"/>
    </location>
</feature>
<feature type="repeat" description="TPR" evidence="3">
    <location>
        <begin position="59"/>
        <end position="92"/>
    </location>
</feature>
<feature type="region of interest" description="Disordered" evidence="4">
    <location>
        <begin position="695"/>
        <end position="723"/>
    </location>
</feature>
<comment type="caution">
    <text evidence="5">The sequence shown here is derived from an EMBL/GenBank/DDBJ whole genome shotgun (WGS) entry which is preliminary data.</text>
</comment>
<feature type="region of interest" description="Disordered" evidence="4">
    <location>
        <begin position="749"/>
        <end position="769"/>
    </location>
</feature>
<gene>
    <name evidence="5" type="ORF">QYF61_012789</name>
</gene>
<evidence type="ECO:0000256" key="1">
    <source>
        <dbReference type="ARBA" id="ARBA00022737"/>
    </source>
</evidence>
<feature type="compositionally biased region" description="Basic and acidic residues" evidence="4">
    <location>
        <begin position="704"/>
        <end position="723"/>
    </location>
</feature>
<dbReference type="InterPro" id="IPR019734">
    <property type="entry name" value="TPR_rpt"/>
</dbReference>
<feature type="region of interest" description="Disordered" evidence="4">
    <location>
        <begin position="366"/>
        <end position="403"/>
    </location>
</feature>
<dbReference type="PANTHER" id="PTHR45883">
    <property type="entry name" value="HSC70-INTERACTING PROTEIN"/>
    <property type="match status" value="1"/>
</dbReference>
<dbReference type="Gene3D" id="1.25.40.10">
    <property type="entry name" value="Tetratricopeptide repeat domain"/>
    <property type="match status" value="3"/>
</dbReference>
<evidence type="ECO:0000313" key="6">
    <source>
        <dbReference type="Proteomes" id="UP001333110"/>
    </source>
</evidence>
<feature type="compositionally biased region" description="Acidic residues" evidence="4">
    <location>
        <begin position="385"/>
        <end position="398"/>
    </location>
</feature>
<evidence type="ECO:0000256" key="3">
    <source>
        <dbReference type="PROSITE-ProRule" id="PRU00339"/>
    </source>
</evidence>
<dbReference type="AlphaFoldDB" id="A0AAN7S3D8"/>
<dbReference type="GO" id="GO:0030544">
    <property type="term" value="F:Hsp70 protein binding"/>
    <property type="evidence" value="ECO:0007669"/>
    <property type="project" value="TreeGrafter"/>
</dbReference>
<sequence>MKGGEEKQHEKLAQTVAAQEVMKQIIEKTREAFSFLAKGGNQKAVDMLSSVIKLNPHLASSHINRASVFLQLQELTIAISDCDRAIKLNPSSAQAYKYRGKALRLLGCLKEAACNISLAYSEAQAKVEREEEYNEELGKDESELETDNKGEIEPEEDEPPEMGDENLEVTSDMMKQADKKKKVAFDAVGRGEFQKAVQLFTDAIKLNPRLSTLPNASIRDCDKAIKINPNSAQPCKWRGKAFRLLGHWQQAAKDLALAYQLDYDEHTNNMLKEVHRRVQKIARHQKKNEKQNTKQSLDALPRVGKSIKKRRGISFRLLKKRKKHSFRMPRSMNRFTFGPPRNLIMTVVGNLKQYPVEENQLYMESPCRAEGEEEPSGESKTDSELNTENEGLAEEAEDDLQKIGDNNLKIENKMMKQAVEKEREAFHALRAGEFHKTVELFTDAIRFNPKFAVLHPSQCPPEVAETIRDGDKARKIDPGSPQPYHWQGKAFQLIGLWHKAARNLELAYQLGYNEDTNSMLTEVQRRVQERKQREDDFVDVAEKTKKEPKEAGLRTKKAPKDTERVKKAALEKQDSSQEKDKSWEETMKKEQTQVKQKMLAEQENTPQEVTEQQESLEQKALQEAVWYMELEQQLIALQMGLEEQFKTQQMALEEEEKAPWKVLEQQENAQKLLEEEERDRLKTLQELEKAQQQALVGLKKKQKGAKEEHERAQKKPLEEKEGVEKALEELARAQKKALKELEMAQESALEELEKAHRPYESKKELRGLD</sequence>
<accession>A0AAN7S3D8</accession>
<keyword evidence="6" id="KW-1185">Reference proteome</keyword>
<feature type="compositionally biased region" description="Basic and acidic residues" evidence="4">
    <location>
        <begin position="751"/>
        <end position="769"/>
    </location>
</feature>
<dbReference type="Proteomes" id="UP001333110">
    <property type="component" value="Unassembled WGS sequence"/>
</dbReference>
<dbReference type="PROSITE" id="PS50005">
    <property type="entry name" value="TPR"/>
    <property type="match status" value="2"/>
</dbReference>
<dbReference type="EMBL" id="JAUNZN010000002">
    <property type="protein sequence ID" value="KAK4826940.1"/>
    <property type="molecule type" value="Genomic_DNA"/>
</dbReference>
<proteinExistence type="predicted"/>
<evidence type="ECO:0000256" key="4">
    <source>
        <dbReference type="SAM" id="MobiDB-lite"/>
    </source>
</evidence>
<organism evidence="5 6">
    <name type="scientific">Mycteria americana</name>
    <name type="common">Wood stork</name>
    <dbReference type="NCBI Taxonomy" id="33587"/>
    <lineage>
        <taxon>Eukaryota</taxon>
        <taxon>Metazoa</taxon>
        <taxon>Chordata</taxon>
        <taxon>Craniata</taxon>
        <taxon>Vertebrata</taxon>
        <taxon>Euteleostomi</taxon>
        <taxon>Archelosauria</taxon>
        <taxon>Archosauria</taxon>
        <taxon>Dinosauria</taxon>
        <taxon>Saurischia</taxon>
        <taxon>Theropoda</taxon>
        <taxon>Coelurosauria</taxon>
        <taxon>Aves</taxon>
        <taxon>Neognathae</taxon>
        <taxon>Neoaves</taxon>
        <taxon>Aequornithes</taxon>
        <taxon>Ciconiiformes</taxon>
        <taxon>Ciconiidae</taxon>
        <taxon>Mycteria</taxon>
    </lineage>
</organism>
<feature type="compositionally biased region" description="Basic and acidic residues" evidence="4">
    <location>
        <begin position="525"/>
        <end position="592"/>
    </location>
</feature>
<keyword evidence="2 3" id="KW-0802">TPR repeat</keyword>
<dbReference type="PANTHER" id="PTHR45883:SF2">
    <property type="entry name" value="HSC70-INTERACTING PROTEIN"/>
    <property type="match status" value="1"/>
</dbReference>